<dbReference type="Gene3D" id="3.30.750.44">
    <property type="match status" value="1"/>
</dbReference>
<dbReference type="Gene3D" id="2.30.42.10">
    <property type="match status" value="1"/>
</dbReference>
<dbReference type="PANTHER" id="PTHR32060:SF30">
    <property type="entry name" value="CARBOXY-TERMINAL PROCESSING PROTEASE CTPA"/>
    <property type="match status" value="1"/>
</dbReference>
<dbReference type="MEROPS" id="S41.010"/>
<keyword evidence="2" id="KW-0963">Cytoplasm</keyword>
<dbReference type="EMBL" id="JNAH01000004">
    <property type="protein sequence ID" value="KGF87669.1"/>
    <property type="molecule type" value="Genomic_DNA"/>
</dbReference>
<dbReference type="eggNOG" id="COG0793">
    <property type="taxonomic scope" value="Bacteria"/>
</dbReference>
<dbReference type="InterPro" id="IPR041489">
    <property type="entry name" value="PDZ_6"/>
</dbReference>
<dbReference type="SUPFAM" id="SSF50156">
    <property type="entry name" value="PDZ domain-like"/>
    <property type="match status" value="1"/>
</dbReference>
<protein>
    <submittedName>
        <fullName evidence="9">Carboxyl-terminal protease</fullName>
        <ecNumber evidence="9">3.4.21.102</ecNumber>
    </submittedName>
</protein>
<evidence type="ECO:0000313" key="10">
    <source>
        <dbReference type="Proteomes" id="UP000030598"/>
    </source>
</evidence>
<dbReference type="InterPro" id="IPR001478">
    <property type="entry name" value="PDZ"/>
</dbReference>
<dbReference type="GO" id="GO:0007165">
    <property type="term" value="P:signal transduction"/>
    <property type="evidence" value="ECO:0007669"/>
    <property type="project" value="TreeGrafter"/>
</dbReference>
<evidence type="ECO:0000256" key="7">
    <source>
        <dbReference type="SAM" id="SignalP"/>
    </source>
</evidence>
<dbReference type="FunFam" id="2.30.42.10:FF:000063">
    <property type="entry name" value="Peptidase, S41 family"/>
    <property type="match status" value="1"/>
</dbReference>
<dbReference type="GO" id="GO:0030288">
    <property type="term" value="C:outer membrane-bounded periplasmic space"/>
    <property type="evidence" value="ECO:0007669"/>
    <property type="project" value="TreeGrafter"/>
</dbReference>
<dbReference type="SMART" id="SM00228">
    <property type="entry name" value="PDZ"/>
    <property type="match status" value="1"/>
</dbReference>
<feature type="chain" id="PRO_5001997076" evidence="7">
    <location>
        <begin position="31"/>
        <end position="444"/>
    </location>
</feature>
<dbReference type="SUPFAM" id="SSF52096">
    <property type="entry name" value="ClpP/crotonase"/>
    <property type="match status" value="1"/>
</dbReference>
<dbReference type="STRING" id="59925.EU91_0701"/>
<dbReference type="InterPro" id="IPR004447">
    <property type="entry name" value="Peptidase_S41A"/>
</dbReference>
<feature type="signal peptide" evidence="7">
    <location>
        <begin position="1"/>
        <end position="30"/>
    </location>
</feature>
<keyword evidence="7" id="KW-0732">Signal</keyword>
<dbReference type="CDD" id="cd06782">
    <property type="entry name" value="cpPDZ_CPP-like"/>
    <property type="match status" value="1"/>
</dbReference>
<dbReference type="Gene3D" id="3.90.226.10">
    <property type="entry name" value="2-enoyl-CoA Hydratase, Chain A, domain 1"/>
    <property type="match status" value="1"/>
</dbReference>
<dbReference type="AlphaFoldDB" id="A0A0A1ZHJ2"/>
<dbReference type="PROSITE" id="PS50106">
    <property type="entry name" value="PDZ"/>
    <property type="match status" value="1"/>
</dbReference>
<dbReference type="Pfam" id="PF17820">
    <property type="entry name" value="PDZ_6"/>
    <property type="match status" value="1"/>
</dbReference>
<dbReference type="Pfam" id="PF03572">
    <property type="entry name" value="Peptidase_S41"/>
    <property type="match status" value="1"/>
</dbReference>
<evidence type="ECO:0000256" key="2">
    <source>
        <dbReference type="ARBA" id="ARBA00022490"/>
    </source>
</evidence>
<dbReference type="EC" id="3.4.21.102" evidence="9"/>
<evidence type="ECO:0000256" key="4">
    <source>
        <dbReference type="ARBA" id="ARBA00022801"/>
    </source>
</evidence>
<accession>A0A0A1ZHJ2</accession>
<comment type="caution">
    <text evidence="9">The sequence shown here is derived from an EMBL/GenBank/DDBJ whole genome shotgun (WGS) entry which is preliminary data.</text>
</comment>
<evidence type="ECO:0000256" key="1">
    <source>
        <dbReference type="ARBA" id="ARBA00009179"/>
    </source>
</evidence>
<evidence type="ECO:0000259" key="8">
    <source>
        <dbReference type="PROSITE" id="PS50106"/>
    </source>
</evidence>
<keyword evidence="5 6" id="KW-0720">Serine protease</keyword>
<keyword evidence="4 6" id="KW-0378">Hydrolase</keyword>
<dbReference type="InterPro" id="IPR029045">
    <property type="entry name" value="ClpP/crotonase-like_dom_sf"/>
</dbReference>
<dbReference type="InterPro" id="IPR005151">
    <property type="entry name" value="Tail-specific_protease"/>
</dbReference>
<evidence type="ECO:0000256" key="5">
    <source>
        <dbReference type="ARBA" id="ARBA00022825"/>
    </source>
</evidence>
<dbReference type="CDD" id="cd07560">
    <property type="entry name" value="Peptidase_S41_CPP"/>
    <property type="match status" value="1"/>
</dbReference>
<reference evidence="10" key="1">
    <citation type="journal article" date="2014" name="Sci. Data">
        <title>Genomes of diverse isolates of the marine cyanobacterium Prochlorococcus.</title>
        <authorList>
            <person name="Biller S."/>
            <person name="Berube P."/>
            <person name="Thompson J."/>
            <person name="Kelly L."/>
            <person name="Roggensack S."/>
            <person name="Awad L."/>
            <person name="Roache-Johnson K."/>
            <person name="Ding H."/>
            <person name="Giovannoni S.J."/>
            <person name="Moore L.R."/>
            <person name="Chisholm S.W."/>
        </authorList>
    </citation>
    <scope>NUCLEOTIDE SEQUENCE [LARGE SCALE GENOMIC DNA]</scope>
    <source>
        <strain evidence="10">GP2</strain>
    </source>
</reference>
<dbReference type="NCBIfam" id="TIGR00225">
    <property type="entry name" value="prc"/>
    <property type="match status" value="1"/>
</dbReference>
<evidence type="ECO:0000313" key="9">
    <source>
        <dbReference type="EMBL" id="KGF87669.1"/>
    </source>
</evidence>
<dbReference type="InterPro" id="IPR036034">
    <property type="entry name" value="PDZ_sf"/>
</dbReference>
<organism evidence="9 10">
    <name type="scientific">Prochlorococcus marinus str. GP2</name>
    <dbReference type="NCBI Taxonomy" id="59925"/>
    <lineage>
        <taxon>Bacteria</taxon>
        <taxon>Bacillati</taxon>
        <taxon>Cyanobacteriota</taxon>
        <taxon>Cyanophyceae</taxon>
        <taxon>Synechococcales</taxon>
        <taxon>Prochlorococcaceae</taxon>
        <taxon>Prochlorococcus</taxon>
    </lineage>
</organism>
<dbReference type="PANTHER" id="PTHR32060">
    <property type="entry name" value="TAIL-SPECIFIC PROTEASE"/>
    <property type="match status" value="1"/>
</dbReference>
<gene>
    <name evidence="9" type="ORF">EU91_0701</name>
</gene>
<sequence length="444" mass="49527">MKIRKLLKKKFIILFATTFSGLFLNNIAEATVLNNSYKEVIDHVWQIVYRDFLDSSGKFQKSNWINLRKEVLSKTYSDSNEAYDAIRDMLSNLDDSYTRFLEPKEFNQMRIDTSGELTGVGIQIVKDKESDDLIIISPIEGTPAFDAGIKARDKILSIDDISTEGMNIEDAVKLIRGQRGTKVKLEILRGSKSFFKILSREKIEIKSVSSKVNQTKNGLLIGYVRIKQFNANASKETRDAIKDLETKKVAGYVLDLRSNPGGLLESSIDISRHFINKGVIVSTVSKDGLKETKKGNGQALTKKPLVVLVNEGSASASEIVSGAIKDNKRGKLVGKKTFGKGLVQSMRTLVDGSGLTVTVAKYLTPNGTDINKSGIIPDIEVKMNINPILQREIGTRKDKQYRAGEKELINIINRKNQISEFKPDTTNLNAFLIINKKEKVFSLN</sequence>
<evidence type="ECO:0000256" key="6">
    <source>
        <dbReference type="RuleBase" id="RU004404"/>
    </source>
</evidence>
<dbReference type="OrthoDB" id="9812068at2"/>
<dbReference type="Proteomes" id="UP000030598">
    <property type="component" value="Unassembled WGS sequence"/>
</dbReference>
<dbReference type="GO" id="GO:0006508">
    <property type="term" value="P:proteolysis"/>
    <property type="evidence" value="ECO:0007669"/>
    <property type="project" value="UniProtKB-KW"/>
</dbReference>
<proteinExistence type="inferred from homology"/>
<dbReference type="RefSeq" id="WP_032524234.1">
    <property type="nucleotide sequence ID" value="NZ_CP138934.1"/>
</dbReference>
<dbReference type="SMART" id="SM00245">
    <property type="entry name" value="TSPc"/>
    <property type="match status" value="1"/>
</dbReference>
<evidence type="ECO:0000256" key="3">
    <source>
        <dbReference type="ARBA" id="ARBA00022670"/>
    </source>
</evidence>
<comment type="similarity">
    <text evidence="1 6">Belongs to the peptidase S41A family.</text>
</comment>
<keyword evidence="3 6" id="KW-0645">Protease</keyword>
<feature type="domain" description="PDZ" evidence="8">
    <location>
        <begin position="108"/>
        <end position="176"/>
    </location>
</feature>
<name>A0A0A1ZHJ2_PROMR</name>
<dbReference type="GO" id="GO:0004252">
    <property type="term" value="F:serine-type endopeptidase activity"/>
    <property type="evidence" value="ECO:0007669"/>
    <property type="project" value="UniProtKB-EC"/>
</dbReference>